<keyword evidence="4 8" id="KW-0812">Transmembrane</keyword>
<protein>
    <recommendedName>
        <fullName evidence="9">Major facilitator superfamily (MFS) profile domain-containing protein</fullName>
    </recommendedName>
</protein>
<dbReference type="PANTHER" id="PTHR48022:SF2">
    <property type="entry name" value="PLASTIDIC GLUCOSE TRANSPORTER 4"/>
    <property type="match status" value="1"/>
</dbReference>
<feature type="transmembrane region" description="Helical" evidence="8">
    <location>
        <begin position="297"/>
        <end position="316"/>
    </location>
</feature>
<evidence type="ECO:0000256" key="6">
    <source>
        <dbReference type="ARBA" id="ARBA00023136"/>
    </source>
</evidence>
<feature type="transmembrane region" description="Helical" evidence="8">
    <location>
        <begin position="328"/>
        <end position="346"/>
    </location>
</feature>
<comment type="subcellular location">
    <subcellularLocation>
        <location evidence="1">Membrane</location>
        <topology evidence="1">Multi-pass membrane protein</topology>
    </subcellularLocation>
</comment>
<feature type="transmembrane region" description="Helical" evidence="8">
    <location>
        <begin position="423"/>
        <end position="444"/>
    </location>
</feature>
<accession>A0ABR1HA50</accession>
<feature type="transmembrane region" description="Helical" evidence="8">
    <location>
        <begin position="115"/>
        <end position="135"/>
    </location>
</feature>
<feature type="transmembrane region" description="Helical" evidence="8">
    <location>
        <begin position="358"/>
        <end position="383"/>
    </location>
</feature>
<dbReference type="PRINTS" id="PR00171">
    <property type="entry name" value="SUGRTRNSPORT"/>
</dbReference>
<evidence type="ECO:0000256" key="1">
    <source>
        <dbReference type="ARBA" id="ARBA00004141"/>
    </source>
</evidence>
<feature type="domain" description="Major facilitator superfamily (MFS) profile" evidence="9">
    <location>
        <begin position="17"/>
        <end position="448"/>
    </location>
</feature>
<evidence type="ECO:0000256" key="4">
    <source>
        <dbReference type="ARBA" id="ARBA00022692"/>
    </source>
</evidence>
<keyword evidence="5 8" id="KW-1133">Transmembrane helix</keyword>
<feature type="transmembrane region" description="Helical" evidence="8">
    <location>
        <begin position="12"/>
        <end position="35"/>
    </location>
</feature>
<dbReference type="InterPro" id="IPR036259">
    <property type="entry name" value="MFS_trans_sf"/>
</dbReference>
<comment type="similarity">
    <text evidence="2 7">Belongs to the major facilitator superfamily. Sugar transporter (TC 2.A.1.1) family.</text>
</comment>
<dbReference type="EMBL" id="JAZAVK010000174">
    <property type="protein sequence ID" value="KAK7418002.1"/>
    <property type="molecule type" value="Genomic_DNA"/>
</dbReference>
<dbReference type="PANTHER" id="PTHR48022">
    <property type="entry name" value="PLASTIDIC GLUCOSE TRANSPORTER 4"/>
    <property type="match status" value="1"/>
</dbReference>
<feature type="transmembrane region" description="Helical" evidence="8">
    <location>
        <begin position="395"/>
        <end position="417"/>
    </location>
</feature>
<feature type="transmembrane region" description="Helical" evidence="8">
    <location>
        <begin position="147"/>
        <end position="167"/>
    </location>
</feature>
<dbReference type="Gene3D" id="1.20.1250.20">
    <property type="entry name" value="MFS general substrate transporter like domains"/>
    <property type="match status" value="1"/>
</dbReference>
<evidence type="ECO:0000256" key="7">
    <source>
        <dbReference type="RuleBase" id="RU003346"/>
    </source>
</evidence>
<comment type="caution">
    <text evidence="10">The sequence shown here is derived from an EMBL/GenBank/DDBJ whole genome shotgun (WGS) entry which is preliminary data.</text>
</comment>
<feature type="transmembrane region" description="Helical" evidence="8">
    <location>
        <begin position="87"/>
        <end position="109"/>
    </location>
</feature>
<proteinExistence type="inferred from homology"/>
<reference evidence="10 11" key="1">
    <citation type="journal article" date="2025" name="Microbiol. Resour. Announc.">
        <title>Draft genome sequences for Neonectria magnoliae and Neonectria punicea, canker pathogens of Liriodendron tulipifera and Acer saccharum in West Virginia.</title>
        <authorList>
            <person name="Petronek H.M."/>
            <person name="Kasson M.T."/>
            <person name="Metheny A.M."/>
            <person name="Stauder C.M."/>
            <person name="Lovett B."/>
            <person name="Lynch S.C."/>
            <person name="Garnas J.R."/>
            <person name="Kasson L.R."/>
            <person name="Stajich J.E."/>
        </authorList>
    </citation>
    <scope>NUCLEOTIDE SEQUENCE [LARGE SCALE GENOMIC DNA]</scope>
    <source>
        <strain evidence="10 11">NRRL 64651</strain>
    </source>
</reference>
<organism evidence="10 11">
    <name type="scientific">Neonectria magnoliae</name>
    <dbReference type="NCBI Taxonomy" id="2732573"/>
    <lineage>
        <taxon>Eukaryota</taxon>
        <taxon>Fungi</taxon>
        <taxon>Dikarya</taxon>
        <taxon>Ascomycota</taxon>
        <taxon>Pezizomycotina</taxon>
        <taxon>Sordariomycetes</taxon>
        <taxon>Hypocreomycetidae</taxon>
        <taxon>Hypocreales</taxon>
        <taxon>Nectriaceae</taxon>
        <taxon>Neonectria</taxon>
    </lineage>
</organism>
<name>A0ABR1HA50_9HYPO</name>
<evidence type="ECO:0000313" key="10">
    <source>
        <dbReference type="EMBL" id="KAK7418002.1"/>
    </source>
</evidence>
<feature type="transmembrane region" description="Helical" evidence="8">
    <location>
        <begin position="179"/>
        <end position="197"/>
    </location>
</feature>
<dbReference type="InterPro" id="IPR050360">
    <property type="entry name" value="MFS_Sugar_Transporters"/>
</dbReference>
<dbReference type="SUPFAM" id="SSF103473">
    <property type="entry name" value="MFS general substrate transporter"/>
    <property type="match status" value="1"/>
</dbReference>
<evidence type="ECO:0000256" key="8">
    <source>
        <dbReference type="SAM" id="Phobius"/>
    </source>
</evidence>
<evidence type="ECO:0000256" key="5">
    <source>
        <dbReference type="ARBA" id="ARBA00022989"/>
    </source>
</evidence>
<dbReference type="Proteomes" id="UP001498421">
    <property type="component" value="Unassembled WGS sequence"/>
</dbReference>
<dbReference type="InterPro" id="IPR005829">
    <property type="entry name" value="Sugar_transporter_CS"/>
</dbReference>
<keyword evidence="11" id="KW-1185">Reference proteome</keyword>
<evidence type="ECO:0000256" key="2">
    <source>
        <dbReference type="ARBA" id="ARBA00010992"/>
    </source>
</evidence>
<dbReference type="PROSITE" id="PS00217">
    <property type="entry name" value="SUGAR_TRANSPORT_2"/>
    <property type="match status" value="1"/>
</dbReference>
<sequence length="491" mass="52643">MEKLTGLFQKPPRYVVASYLCSLGGFLIGIDTGIIGPVTVMDKFTDPFGHPSPAIHGLVVSSILVSAAVTSFLAGHVADILGRPTGIAIGAMTFALGAAIEASAVHLGMFVAGRVVAGMGEGLTNGIMVVYICEISPARHRGPLTTGPQLLTCFGLMIGFFTCYGTARIESDFCWRLPFVLLAAYSVVFSVVAYVLLPTSPRWLLERGNPTSEVAAAWVSLGILAADQEDMPDEHFQAEEIKTSSNMMDVFLPDARPRFFIAVFLLAMQQLCGIDGVLYYAPLLFKQAGIGLEGDTFLVSGVLAIVIFSVSVPGTIWADGWGRRRNTIFGGLGMAGAMFIIGGLYAADAVHADGAGRWVVVVTIYFFTVVYCVSWGIVLKIYAAEIQPQRTRASATSIAHGANWLTNFLVALITPALLAKSSFGAYFLFGGCTFLTAVVCWLFMPETRGRTLAEIQRAFHSNHSTKLKESLKSMGKGFRGKPTVVAMEEAN</sequence>
<feature type="transmembrane region" description="Helical" evidence="8">
    <location>
        <begin position="55"/>
        <end position="75"/>
    </location>
</feature>
<evidence type="ECO:0000256" key="3">
    <source>
        <dbReference type="ARBA" id="ARBA00022448"/>
    </source>
</evidence>
<keyword evidence="3 7" id="KW-0813">Transport</keyword>
<dbReference type="InterPro" id="IPR020846">
    <property type="entry name" value="MFS_dom"/>
</dbReference>
<dbReference type="Pfam" id="PF00083">
    <property type="entry name" value="Sugar_tr"/>
    <property type="match status" value="1"/>
</dbReference>
<dbReference type="NCBIfam" id="TIGR00879">
    <property type="entry name" value="SP"/>
    <property type="match status" value="1"/>
</dbReference>
<evidence type="ECO:0000259" key="9">
    <source>
        <dbReference type="PROSITE" id="PS50850"/>
    </source>
</evidence>
<dbReference type="InterPro" id="IPR003663">
    <property type="entry name" value="Sugar/inositol_transpt"/>
</dbReference>
<gene>
    <name evidence="10" type="ORF">QQZ08_011399</name>
</gene>
<keyword evidence="6 8" id="KW-0472">Membrane</keyword>
<evidence type="ECO:0000313" key="11">
    <source>
        <dbReference type="Proteomes" id="UP001498421"/>
    </source>
</evidence>
<feature type="transmembrane region" description="Helical" evidence="8">
    <location>
        <begin position="259"/>
        <end position="285"/>
    </location>
</feature>
<dbReference type="InterPro" id="IPR005828">
    <property type="entry name" value="MFS_sugar_transport-like"/>
</dbReference>
<dbReference type="PROSITE" id="PS50850">
    <property type="entry name" value="MFS"/>
    <property type="match status" value="1"/>
</dbReference>